<reference evidence="4 5" key="1">
    <citation type="submission" date="2024-04" db="EMBL/GenBank/DDBJ databases">
        <title>draft genome sequnece of Flavobacterium buctense JCM 30750.</title>
        <authorList>
            <person name="Kim D.-U."/>
        </authorList>
    </citation>
    <scope>NUCLEOTIDE SEQUENCE [LARGE SCALE GENOMIC DNA]</scope>
    <source>
        <strain evidence="4 5">JCM 30750</strain>
    </source>
</reference>
<sequence>MKNNYKTLNNACLTRYFEIKKILFSLLILIASHTAFSQVTITKPNLSISVCSGYPSSYNSLGNIVITETANGNFATGTNVVIDLVAPTNFEFLAGTGTVTYAAGNNITAAAISVTANTISITYTVGNTNKGDTMTISGIQVRATNTASTGNITRNTSRTGVTHGTINGLINGTTVTNTLTSVTGTAPSTALAGTDQNLSACSTSTTLSGNTPGIGTGSWSVISGTASITTPSSPTSTVTGLVLGTSATLRWTISNGSCASSFDDVIITTSFGSSCLTYCTVGGNTPATSYISNVTLNTINQNNTAWNGYIDYYPSVSTNLIQSNSYTISVTIWNQTTSQKNISAWIDWNLNGVFDVATETVLSTISTVAAAQSVTLSNTFTVPGTAVVDLSRLRVELAFNAEGAAAPCNTNTLTDAQDYKINVQDILPCTTPSVQATNLILTPGGTSILGTFTAASPAPNNYLIIVNTTGTIPTPVNGTSYTIGGTVGAGNTVVDIDSDTTFTATGLTISTQYYFFIFSFNSSCIGGPLFLNTSPLSGNTTTLSTNYCIPTGNLNCTTNGDYIANVTLNTLVNNTTCSSAGYTNYPPTGTQTTTVTRGNTYNLSVGTGIGNKKHGLAAWIDFNQNQVFDAAEYFTFGNGVIANSINTIAVAIPAGATLGTTRMRIRYGRQTNVSSTSSCTMAGTFGETEDYTITIIDPIVCIAPFTQPTALILNSTGTTINGSFTAPSPAPNNYLVVINTTGTTPTPVNGTSYTVGGTVGVGNTVIDNDSNVTFLASGLTTTTTYYIFVFAYNSACTGGPTYNTTTPLNGSISTITSNYCIPSVTTGREDDNYLTEVSFIGTLNDVSNYSTFSSAPLGYQDFTTLTNLSRQAQGEGVNVSIQALFSSFTKAWVDWNKDGTFDNTTEIVYNSGTISTGSTTFGFIIPPGQALGNYRIRIRVDLNGGGGSTTFTPCGNLVNGGETEDYLFTVVASCNAAINTITDGKSCGPGTVNLEATSSIVVPAVTEFRWYSTPTGSTLVATTPTGTWTTPSISTTTTYYVTAYNGCESLTRTAVTATISPIPTVTFLPANPTSCGEDVGVELSASGDVEEVHLIDETFDSGLGTFTNTNITSSVRNLDTQWQNRTSTYIPVAISGVNTWYPAVSSGINGNGFAMATSDFANAIPYVQNQIASATVSTINFTSLTLSLRLFYSRYFVDGAFLADEYVTIDVSTNNGASWIEIKRFTEDVGIGTKFETLTYDLSSYVGVSQLKVRVRYYNNNWCDGIAVDDIQLFGNRPNVNLNWTTTIPAFTDAACTIAYDPLTTAPVIYVKPTLAQLELSSFSFTANAVLDNGCITSQVITVTNKSKVWQGGEVGSETQWENAANWKPNGVPDANSCIIIPDTTFNPIISGTNYDAFGKNINVKSGGILTVNTNNNITITDEVIVKSGGLFDLKNSASLIQINDAAINNGFIKMTRTTRPMTRWGYVYWGTPVAENIFGQIPSQFDLKYRWQSGTSDGAWMSLSSVSPGQGFITRVSNIAPFSSGTGTIDFVFEGTPGNGVITVPVDSFDGSSTVPGNTVLLSNPYPSALDGEKFLKYGISPTSLPENNSELGGTLFFWTSVTLYNGFGPYNVLDYGSWNLSGGVGTAPSTDPSNVSLKPTGKIAAGQGFFAQLYGDGNITFNNNMRLTNNNNQFFRGLNNTITDSETNSGNNRIWLNIYSDTTFRQMMVNYKAEATNGLDTYYDGVCFTNNEVNLYSILNDKKLAIQGRGLPFNENDVVPLGYKVTNPGIYSIAVDELDGLFLGDQTIYLRDNLLSIDHNIKQSPYTFNAIAGTFENRFEIVYVTNALEVNHPDNSNTFATISNNTIKVKSNEFIQTIKIYDVSGKLINQYNLANASKQLSDNFSYPNGIYIAEITLENDVVVKKKLIH</sequence>
<dbReference type="Pfam" id="PF20009">
    <property type="entry name" value="GEVED"/>
    <property type="match status" value="3"/>
</dbReference>
<comment type="caution">
    <text evidence="4">The sequence shown here is derived from an EMBL/GenBank/DDBJ whole genome shotgun (WGS) entry which is preliminary data.</text>
</comment>
<proteinExistence type="predicted"/>
<dbReference type="EMBL" id="JBBPCB010000004">
    <property type="protein sequence ID" value="MEK8180375.1"/>
    <property type="molecule type" value="Genomic_DNA"/>
</dbReference>
<evidence type="ECO:0000259" key="2">
    <source>
        <dbReference type="Pfam" id="PF19081"/>
    </source>
</evidence>
<dbReference type="NCBIfam" id="TIGR04183">
    <property type="entry name" value="Por_Secre_tail"/>
    <property type="match status" value="1"/>
</dbReference>
<evidence type="ECO:0000313" key="5">
    <source>
        <dbReference type="Proteomes" id="UP001491349"/>
    </source>
</evidence>
<protein>
    <submittedName>
        <fullName evidence="4">GEVED domain-containing protein</fullName>
    </submittedName>
</protein>
<dbReference type="InterPro" id="IPR036116">
    <property type="entry name" value="FN3_sf"/>
</dbReference>
<dbReference type="SUPFAM" id="SSF49265">
    <property type="entry name" value="Fibronectin type III"/>
    <property type="match status" value="1"/>
</dbReference>
<keyword evidence="5" id="KW-1185">Reference proteome</keyword>
<keyword evidence="1" id="KW-0732">Signal</keyword>
<evidence type="ECO:0000313" key="4">
    <source>
        <dbReference type="EMBL" id="MEK8180375.1"/>
    </source>
</evidence>
<feature type="domain" description="GEVED" evidence="3">
    <location>
        <begin position="342"/>
        <end position="422"/>
    </location>
</feature>
<gene>
    <name evidence="4" type="ORF">WMW71_08470</name>
</gene>
<evidence type="ECO:0000256" key="1">
    <source>
        <dbReference type="ARBA" id="ARBA00022729"/>
    </source>
</evidence>
<dbReference type="Pfam" id="PF19081">
    <property type="entry name" value="Ig_7"/>
    <property type="match status" value="1"/>
</dbReference>
<evidence type="ECO:0000259" key="3">
    <source>
        <dbReference type="Pfam" id="PF20009"/>
    </source>
</evidence>
<dbReference type="RefSeq" id="WP_187661050.1">
    <property type="nucleotide sequence ID" value="NZ_JACTAB010000008.1"/>
</dbReference>
<feature type="domain" description="GEVED" evidence="3">
    <location>
        <begin position="616"/>
        <end position="694"/>
    </location>
</feature>
<feature type="domain" description="Ig-like" evidence="2">
    <location>
        <begin position="982"/>
        <end position="1061"/>
    </location>
</feature>
<accession>A0ABU9E163</accession>
<name>A0ABU9E163_9FLAO</name>
<feature type="domain" description="GEVED" evidence="3">
    <location>
        <begin position="890"/>
        <end position="968"/>
    </location>
</feature>
<dbReference type="InterPro" id="IPR026444">
    <property type="entry name" value="Secre_tail"/>
</dbReference>
<dbReference type="Proteomes" id="UP001491349">
    <property type="component" value="Unassembled WGS sequence"/>
</dbReference>
<organism evidence="4 5">
    <name type="scientific">Flavobacterium buctense</name>
    <dbReference type="NCBI Taxonomy" id="1648146"/>
    <lineage>
        <taxon>Bacteria</taxon>
        <taxon>Pseudomonadati</taxon>
        <taxon>Bacteroidota</taxon>
        <taxon>Flavobacteriia</taxon>
        <taxon>Flavobacteriales</taxon>
        <taxon>Flavobacteriaceae</taxon>
        <taxon>Flavobacterium</taxon>
    </lineage>
</organism>
<dbReference type="InterPro" id="IPR045474">
    <property type="entry name" value="GEVED"/>
</dbReference>
<dbReference type="Gene3D" id="2.60.120.260">
    <property type="entry name" value="Galactose-binding domain-like"/>
    <property type="match status" value="1"/>
</dbReference>
<dbReference type="InterPro" id="IPR044023">
    <property type="entry name" value="Ig_7"/>
</dbReference>